<evidence type="ECO:0000256" key="2">
    <source>
        <dbReference type="ARBA" id="ARBA00004496"/>
    </source>
</evidence>
<dbReference type="GO" id="GO:0002098">
    <property type="term" value="P:tRNA wobble uridine modification"/>
    <property type="evidence" value="ECO:0007669"/>
    <property type="project" value="InterPro"/>
</dbReference>
<dbReference type="PROSITE" id="PS50082">
    <property type="entry name" value="WD_REPEATS_2"/>
    <property type="match status" value="2"/>
</dbReference>
<evidence type="ECO:0000313" key="13">
    <source>
        <dbReference type="Proteomes" id="UP000249464"/>
    </source>
</evidence>
<organism evidence="12 13">
    <name type="scientific">Microbotryum silenes-dioicae</name>
    <dbReference type="NCBI Taxonomy" id="796604"/>
    <lineage>
        <taxon>Eukaryota</taxon>
        <taxon>Fungi</taxon>
        <taxon>Dikarya</taxon>
        <taxon>Basidiomycota</taxon>
        <taxon>Pucciniomycotina</taxon>
        <taxon>Microbotryomycetes</taxon>
        <taxon>Microbotryales</taxon>
        <taxon>Microbotryaceae</taxon>
        <taxon>Microbotryum</taxon>
    </lineage>
</organism>
<evidence type="ECO:0000256" key="7">
    <source>
        <dbReference type="ARBA" id="ARBA00022574"/>
    </source>
</evidence>
<evidence type="ECO:0000313" key="12">
    <source>
        <dbReference type="EMBL" id="SGY21675.1"/>
    </source>
</evidence>
<sequence>MATARSVYISAAANRADVADCRPHDGLLAFGSARLVALWESNVSRQASVRPVQIIVRLSPMTTLFTQSPTSNGIHKTLAGHEGHVTALRFIKTPSSNSTPSRHLVTGDSLGQVRLWKQHSETQQWSTRAVLSGHVKSISAVTTVALGDGSSGDHFLVFTASSDASIRVWRIRTEAEPELPRKELVQRIDTKGKIPLSLETSFLPASSSESQGVLSPSSRLLFTTPVCFFPGVALAVGSTDKRLTIYASPTASSIKFTKSLSLEGHSDWIRCLSFITPIPADAPSSSTSTSPNYDIASSEVLLASGSQDNYIRLWRFSPAPVRTDSTTGLTSGLEALDALDQSTSSAEGELRLKSHQFIVGDTSSPSCESFACASEAVLLGHDAWVTGLRWSPLVDPKDGLRLLSASADRSMILWTPTPIVATSVPDEDTSQSSTLKGASSSSVWTSSRRFGEFSSATNLGFFGALWGFNARTVLANGWGGSWHAWRRKEGEEAEAESWDPIVATTGHFGEVRCVEWEPEGEYLMSAGELVTRHDMATRLHGPWRRKGPQGAQIETWHELARPQIHGYPLSSIAFLDRLSFVSGADEKIVRVFSAPGNLLKSLNQLSQIEFAQDGEDRPMAANVPPLGLSNRAIGKTEAEEEQIPKETEGGLYTTAFSNASLTVPDHPPYEEHLLGSTLWPEIEKLYGHGFELLSIAARRSDGPSSSSQLIATSCKATVEQHAAVRLFEPKLGKMVGPKDGLKGHSLSITKVVFGGEGGKWLLSVSRDRSWRMFERTEDEDLYCPHKAGVKAHARIIWDACFSHDAETFFTASRDKSVKVWSTSTWQEVETIKFEEAATAVACTRNGGKHVLAVGLENGEIRVFVKAIEPVEGWKEVVVLGPEIAHVQTVTSLSFCPKKMEDASTVRLASGSEDRSVRIIDVAIWT</sequence>
<feature type="repeat" description="WD" evidence="11">
    <location>
        <begin position="378"/>
        <end position="414"/>
    </location>
</feature>
<dbReference type="Gene3D" id="2.130.10.10">
    <property type="entry name" value="YVTN repeat-like/Quinoprotein amine dehydrogenase"/>
    <property type="match status" value="5"/>
</dbReference>
<dbReference type="AlphaFoldDB" id="A0A2X0LZP6"/>
<dbReference type="GO" id="GO:0033588">
    <property type="term" value="C:elongator holoenzyme complex"/>
    <property type="evidence" value="ECO:0007669"/>
    <property type="project" value="InterPro"/>
</dbReference>
<reference evidence="12 13" key="1">
    <citation type="submission" date="2016-11" db="EMBL/GenBank/DDBJ databases">
        <authorList>
            <person name="Jaros S."/>
            <person name="Januszkiewicz K."/>
            <person name="Wedrychowicz H."/>
        </authorList>
    </citation>
    <scope>NUCLEOTIDE SEQUENCE [LARGE SCALE GENOMIC DNA]</scope>
</reference>
<evidence type="ECO:0000256" key="8">
    <source>
        <dbReference type="ARBA" id="ARBA00022694"/>
    </source>
</evidence>
<comment type="pathway">
    <text evidence="3">tRNA modification; 5-methoxycarbonylmethyl-2-thiouridine-tRNA biosynthesis.</text>
</comment>
<keyword evidence="10" id="KW-0539">Nucleus</keyword>
<dbReference type="EMBL" id="FQNC01000018">
    <property type="protein sequence ID" value="SGY21675.1"/>
    <property type="molecule type" value="Genomic_DNA"/>
</dbReference>
<dbReference type="InterPro" id="IPR015943">
    <property type="entry name" value="WD40/YVTN_repeat-like_dom_sf"/>
</dbReference>
<comment type="similarity">
    <text evidence="4">Belongs to the WD repeat ELP2 family.</text>
</comment>
<dbReference type="PROSITE" id="PS50294">
    <property type="entry name" value="WD_REPEATS_REGION"/>
    <property type="match status" value="1"/>
</dbReference>
<dbReference type="UniPathway" id="UPA00988"/>
<keyword evidence="8" id="KW-0819">tRNA processing</keyword>
<dbReference type="Proteomes" id="UP000249464">
    <property type="component" value="Unassembled WGS sequence"/>
</dbReference>
<comment type="subcellular location">
    <subcellularLocation>
        <location evidence="2">Cytoplasm</location>
    </subcellularLocation>
    <subcellularLocation>
        <location evidence="1">Nucleus</location>
    </subcellularLocation>
</comment>
<evidence type="ECO:0000256" key="11">
    <source>
        <dbReference type="PROSITE-ProRule" id="PRU00221"/>
    </source>
</evidence>
<protein>
    <recommendedName>
        <fullName evidence="5">Elongator complex protein 2</fullName>
    </recommendedName>
</protein>
<dbReference type="InterPro" id="IPR037289">
    <property type="entry name" value="Elp2"/>
</dbReference>
<name>A0A2X0LZP6_9BASI</name>
<dbReference type="STRING" id="796604.A0A2X0LZP6"/>
<dbReference type="SMART" id="SM00320">
    <property type="entry name" value="WD40"/>
    <property type="match status" value="10"/>
</dbReference>
<keyword evidence="6" id="KW-0963">Cytoplasm</keyword>
<dbReference type="PANTHER" id="PTHR44111:SF1">
    <property type="entry name" value="ELONGATOR COMPLEX PROTEIN 2"/>
    <property type="match status" value="1"/>
</dbReference>
<evidence type="ECO:0000256" key="9">
    <source>
        <dbReference type="ARBA" id="ARBA00022737"/>
    </source>
</evidence>
<evidence type="ECO:0000256" key="1">
    <source>
        <dbReference type="ARBA" id="ARBA00004123"/>
    </source>
</evidence>
<dbReference type="InterPro" id="IPR011047">
    <property type="entry name" value="Quinoprotein_ADH-like_sf"/>
</dbReference>
<dbReference type="PANTHER" id="PTHR44111">
    <property type="entry name" value="ELONGATOR COMPLEX PROTEIN 2"/>
    <property type="match status" value="1"/>
</dbReference>
<evidence type="ECO:0000256" key="3">
    <source>
        <dbReference type="ARBA" id="ARBA00005043"/>
    </source>
</evidence>
<keyword evidence="13" id="KW-1185">Reference proteome</keyword>
<dbReference type="FunFam" id="2.130.10.10:FF:000400">
    <property type="entry name" value="Elongator acetyltransferase complex subunit 2"/>
    <property type="match status" value="1"/>
</dbReference>
<dbReference type="InterPro" id="IPR001680">
    <property type="entry name" value="WD40_rpt"/>
</dbReference>
<proteinExistence type="inferred from homology"/>
<evidence type="ECO:0000256" key="4">
    <source>
        <dbReference type="ARBA" id="ARBA00005881"/>
    </source>
</evidence>
<evidence type="ECO:0000256" key="6">
    <source>
        <dbReference type="ARBA" id="ARBA00022490"/>
    </source>
</evidence>
<dbReference type="InterPro" id="IPR036322">
    <property type="entry name" value="WD40_repeat_dom_sf"/>
</dbReference>
<keyword evidence="7 11" id="KW-0853">WD repeat</keyword>
<dbReference type="SUPFAM" id="SSF50998">
    <property type="entry name" value="Quinoprotein alcohol dehydrogenase-like"/>
    <property type="match status" value="1"/>
</dbReference>
<feature type="repeat" description="WD" evidence="11">
    <location>
        <begin position="789"/>
        <end position="830"/>
    </location>
</feature>
<dbReference type="GO" id="GO:0005737">
    <property type="term" value="C:cytoplasm"/>
    <property type="evidence" value="ECO:0007669"/>
    <property type="project" value="UniProtKB-SubCell"/>
</dbReference>
<evidence type="ECO:0000256" key="10">
    <source>
        <dbReference type="ARBA" id="ARBA00023242"/>
    </source>
</evidence>
<accession>A0A2X0LZP6</accession>
<gene>
    <name evidence="12" type="primary">BQ5605_C016g08263</name>
    <name evidence="12" type="ORF">BQ5605_C016G08263</name>
</gene>
<dbReference type="GO" id="GO:0005634">
    <property type="term" value="C:nucleus"/>
    <property type="evidence" value="ECO:0007669"/>
    <property type="project" value="UniProtKB-SubCell"/>
</dbReference>
<dbReference type="SUPFAM" id="SSF50978">
    <property type="entry name" value="WD40 repeat-like"/>
    <property type="match status" value="1"/>
</dbReference>
<keyword evidence="9" id="KW-0677">Repeat</keyword>
<evidence type="ECO:0000256" key="5">
    <source>
        <dbReference type="ARBA" id="ARBA00020267"/>
    </source>
</evidence>
<dbReference type="Pfam" id="PF00400">
    <property type="entry name" value="WD40"/>
    <property type="match status" value="7"/>
</dbReference>